<evidence type="ECO:0000313" key="4">
    <source>
        <dbReference type="Proteomes" id="UP000249134"/>
    </source>
</evidence>
<dbReference type="CDD" id="cd03392">
    <property type="entry name" value="PAP2_like_2"/>
    <property type="match status" value="1"/>
</dbReference>
<feature type="transmembrane region" description="Helical" evidence="1">
    <location>
        <begin position="178"/>
        <end position="196"/>
    </location>
</feature>
<dbReference type="SUPFAM" id="SSF48317">
    <property type="entry name" value="Acid phosphatase/Vanadium-dependent haloperoxidase"/>
    <property type="match status" value="1"/>
</dbReference>
<feature type="domain" description="Phosphatidic acid phosphatase type 2/haloperoxidase" evidence="2">
    <location>
        <begin position="82"/>
        <end position="193"/>
    </location>
</feature>
<name>A0A2X4WEB5_LEDLE</name>
<keyword evidence="4" id="KW-1185">Reference proteome</keyword>
<dbReference type="EMBL" id="LS483476">
    <property type="protein sequence ID" value="SQI57172.1"/>
    <property type="molecule type" value="Genomic_DNA"/>
</dbReference>
<dbReference type="Pfam" id="PF01569">
    <property type="entry name" value="PAP2"/>
    <property type="match status" value="1"/>
</dbReference>
<dbReference type="Gene3D" id="1.20.144.10">
    <property type="entry name" value="Phosphatidic acid phosphatase type 2/haloperoxidase"/>
    <property type="match status" value="2"/>
</dbReference>
<protein>
    <submittedName>
        <fullName evidence="3">Phosphoesterase PA-phosphatase related</fullName>
    </submittedName>
</protein>
<dbReference type="PANTHER" id="PTHR14969">
    <property type="entry name" value="SPHINGOSINE-1-PHOSPHATE PHOSPHOHYDROLASE"/>
    <property type="match status" value="1"/>
</dbReference>
<keyword evidence="1" id="KW-0472">Membrane</keyword>
<gene>
    <name evidence="3" type="ORF">NCTC4824_02069</name>
</gene>
<feature type="transmembrane region" description="Helical" evidence="1">
    <location>
        <begin position="150"/>
        <end position="172"/>
    </location>
</feature>
<feature type="transmembrane region" description="Helical" evidence="1">
    <location>
        <begin position="80"/>
        <end position="97"/>
    </location>
</feature>
<evidence type="ECO:0000259" key="2">
    <source>
        <dbReference type="SMART" id="SM00014"/>
    </source>
</evidence>
<feature type="transmembrane region" description="Helical" evidence="1">
    <location>
        <begin position="47"/>
        <end position="73"/>
    </location>
</feature>
<reference evidence="3 4" key="1">
    <citation type="submission" date="2018-06" db="EMBL/GenBank/DDBJ databases">
        <authorList>
            <consortium name="Pathogen Informatics"/>
            <person name="Doyle S."/>
        </authorList>
    </citation>
    <scope>NUCLEOTIDE SEQUENCE [LARGE SCALE GENOMIC DNA]</scope>
    <source>
        <strain evidence="3 4">NCTC4824</strain>
    </source>
</reference>
<dbReference type="STRING" id="1348624.GCA_001591545_01131"/>
<keyword evidence="1" id="KW-0812">Transmembrane</keyword>
<evidence type="ECO:0000256" key="1">
    <source>
        <dbReference type="SAM" id="Phobius"/>
    </source>
</evidence>
<dbReference type="PANTHER" id="PTHR14969:SF13">
    <property type="entry name" value="AT30094P"/>
    <property type="match status" value="1"/>
</dbReference>
<dbReference type="KEGG" id="blen:NCTC4824_02069"/>
<evidence type="ECO:0000313" key="3">
    <source>
        <dbReference type="EMBL" id="SQI57172.1"/>
    </source>
</evidence>
<dbReference type="RefSeq" id="WP_066138092.1">
    <property type="nucleotide sequence ID" value="NZ_CBCSGM010000001.1"/>
</dbReference>
<accession>A0A2X4WEB5</accession>
<feature type="transmembrane region" description="Helical" evidence="1">
    <location>
        <begin position="117"/>
        <end position="138"/>
    </location>
</feature>
<keyword evidence="1" id="KW-1133">Transmembrane helix</keyword>
<dbReference type="InterPro" id="IPR000326">
    <property type="entry name" value="PAP2/HPO"/>
</dbReference>
<dbReference type="InterPro" id="IPR036938">
    <property type="entry name" value="PAP2/HPO_sf"/>
</dbReference>
<dbReference type="AlphaFoldDB" id="A0A2X4WEB5"/>
<sequence>MKWMTIVICLFLAIGLALTVEQPLINTYDVKILMFFEDIRTASFNELFYFFTEIGSIKFLLLLAIIVTVFLLMKKCYLESFFVMFTFWGVRGANYMLKEWFERERPSFNALIEVGDYSFPSGHTMNSIAFIGFLLYLFVRILKVGIKHRLLWLFLTLIIVILIAVSRVYLGVHYLTDVVAGACYGVLYLFLIIYLYQFASALIQKNGT</sequence>
<dbReference type="Proteomes" id="UP000249134">
    <property type="component" value="Chromosome 1"/>
</dbReference>
<proteinExistence type="predicted"/>
<dbReference type="SMART" id="SM00014">
    <property type="entry name" value="acidPPc"/>
    <property type="match status" value="1"/>
</dbReference>
<organism evidence="3 4">
    <name type="scientific">Lederbergia lenta</name>
    <name type="common">Bacillus lentus</name>
    <dbReference type="NCBI Taxonomy" id="1467"/>
    <lineage>
        <taxon>Bacteria</taxon>
        <taxon>Bacillati</taxon>
        <taxon>Bacillota</taxon>
        <taxon>Bacilli</taxon>
        <taxon>Bacillales</taxon>
        <taxon>Bacillaceae</taxon>
        <taxon>Lederbergia</taxon>
    </lineage>
</organism>